<name>A0A9Q9AVW5_9PEZI</name>
<organism evidence="2 3">
    <name type="scientific">Septoria linicola</name>
    <dbReference type="NCBI Taxonomy" id="215465"/>
    <lineage>
        <taxon>Eukaryota</taxon>
        <taxon>Fungi</taxon>
        <taxon>Dikarya</taxon>
        <taxon>Ascomycota</taxon>
        <taxon>Pezizomycotina</taxon>
        <taxon>Dothideomycetes</taxon>
        <taxon>Dothideomycetidae</taxon>
        <taxon>Mycosphaerellales</taxon>
        <taxon>Mycosphaerellaceae</taxon>
        <taxon>Septoria</taxon>
    </lineage>
</organism>
<dbReference type="EMBL" id="CP099421">
    <property type="protein sequence ID" value="USW52917.1"/>
    <property type="molecule type" value="Genomic_DNA"/>
</dbReference>
<reference evidence="2" key="1">
    <citation type="submission" date="2022-06" db="EMBL/GenBank/DDBJ databases">
        <title>Complete genome sequences of two strains of the flax pathogen Septoria linicola.</title>
        <authorList>
            <person name="Lapalu N."/>
            <person name="Simon A."/>
            <person name="Demenou B."/>
            <person name="Paumier D."/>
            <person name="Guillot M.-P."/>
            <person name="Gout L."/>
            <person name="Valade R."/>
        </authorList>
    </citation>
    <scope>NUCLEOTIDE SEQUENCE</scope>
    <source>
        <strain evidence="2">SE15195</strain>
    </source>
</reference>
<dbReference type="Proteomes" id="UP001056384">
    <property type="component" value="Chromosome 4"/>
</dbReference>
<evidence type="ECO:0000256" key="1">
    <source>
        <dbReference type="SAM" id="MobiDB-lite"/>
    </source>
</evidence>
<feature type="region of interest" description="Disordered" evidence="1">
    <location>
        <begin position="120"/>
        <end position="146"/>
    </location>
</feature>
<proteinExistence type="predicted"/>
<feature type="compositionally biased region" description="Low complexity" evidence="1">
    <location>
        <begin position="130"/>
        <end position="144"/>
    </location>
</feature>
<dbReference type="AlphaFoldDB" id="A0A9Q9AVW5"/>
<sequence>MVNNEEELPWWISPPDTPRISPINEEYKRPFPLAPVGSEALELASVITVPELLFFEDALEQEQSHLILVQGADSAKLNEAVYPGSAFTGRSGPPSADDSSFDFNHLTVAEEHIGFKGQFDPLAVDTPQESSSPLPTRSSSASPPNSALDSIIQVWAASDGTDSFEEWHQFPAA</sequence>
<accession>A0A9Q9AVW5</accession>
<evidence type="ECO:0000313" key="2">
    <source>
        <dbReference type="EMBL" id="USW52917.1"/>
    </source>
</evidence>
<gene>
    <name evidence="2" type="ORF">Slin15195_G062360</name>
</gene>
<protein>
    <submittedName>
        <fullName evidence="2">Uncharacterized protein</fullName>
    </submittedName>
</protein>
<keyword evidence="3" id="KW-1185">Reference proteome</keyword>
<evidence type="ECO:0000313" key="3">
    <source>
        <dbReference type="Proteomes" id="UP001056384"/>
    </source>
</evidence>